<dbReference type="Proteomes" id="UP000198505">
    <property type="component" value="Unassembled WGS sequence"/>
</dbReference>
<proteinExistence type="predicted"/>
<accession>A0A1H9SBJ5</accession>
<keyword evidence="2" id="KW-1185">Reference proteome</keyword>
<sequence>MIALGYPRWLDYYLSGKLKMRCALLPPLTYPRCLAVAVTLCFTGLTTAVADVSPGTAFSTPQPFEAHYRLKVDGWPSASITHHLSQEESHWRSDMRFSIAVVSGEERSRFSVADDATRALLYNSRYSLFGIGNDYQLKEEQLTTLDRQTALFDLSRRAGKENCSETAPCDLRFLDHEGEEEHYQYYMESQAPINVPAGEFDALNVIMLNAEKDDRELHLSFHPDWPGLLLSAEYFKDGERETQIALTDFNPSGGDTP</sequence>
<reference evidence="2" key="1">
    <citation type="submission" date="2016-10" db="EMBL/GenBank/DDBJ databases">
        <authorList>
            <person name="Varghese N."/>
            <person name="Submissions S."/>
        </authorList>
    </citation>
    <scope>NUCLEOTIDE SEQUENCE [LARGE SCALE GENOMIC DNA]</scope>
    <source>
        <strain evidence="2">CGMCC 1.6495</strain>
    </source>
</reference>
<name>A0A1H9SBJ5_9GAMM</name>
<organism evidence="1 2">
    <name type="scientific">Vreelandella subterranea</name>
    <dbReference type="NCBI Taxonomy" id="416874"/>
    <lineage>
        <taxon>Bacteria</taxon>
        <taxon>Pseudomonadati</taxon>
        <taxon>Pseudomonadota</taxon>
        <taxon>Gammaproteobacteria</taxon>
        <taxon>Oceanospirillales</taxon>
        <taxon>Halomonadaceae</taxon>
        <taxon>Vreelandella</taxon>
    </lineage>
</organism>
<evidence type="ECO:0000313" key="2">
    <source>
        <dbReference type="Proteomes" id="UP000198505"/>
    </source>
</evidence>
<dbReference type="STRING" id="416874.SAMN04487958_103128"/>
<dbReference type="EMBL" id="FOGS01000003">
    <property type="protein sequence ID" value="SER81559.1"/>
    <property type="molecule type" value="Genomic_DNA"/>
</dbReference>
<dbReference type="AlphaFoldDB" id="A0A1H9SBJ5"/>
<protein>
    <recommendedName>
        <fullName evidence="3">DUF3108 domain-containing protein</fullName>
    </recommendedName>
</protein>
<evidence type="ECO:0000313" key="1">
    <source>
        <dbReference type="EMBL" id="SER81559.1"/>
    </source>
</evidence>
<evidence type="ECO:0008006" key="3">
    <source>
        <dbReference type="Google" id="ProtNLM"/>
    </source>
</evidence>
<gene>
    <name evidence="1" type="ORF">SAMN04487958_103128</name>
</gene>